<dbReference type="PANTHER" id="PTHR43537:SF5">
    <property type="entry name" value="UXU OPERON TRANSCRIPTIONAL REGULATOR"/>
    <property type="match status" value="1"/>
</dbReference>
<keyword evidence="5" id="KW-0670">Pyruvate</keyword>
<dbReference type="GO" id="GO:0003700">
    <property type="term" value="F:DNA-binding transcription factor activity"/>
    <property type="evidence" value="ECO:0007669"/>
    <property type="project" value="InterPro"/>
</dbReference>
<dbReference type="STRING" id="1527.SAMN04489757_11219"/>
<sequence>MRFSPITNEKLSDKIVRTIMDKIKDGTLKPGEKLPNEIELAEEFSVSRGILREALIILQARNYIYRKPKEGTFVNPEVMTLLNNSKGISLKKATYEDLIEMRECIEQKVVEKIIDTASDEEIAELYDLLSITDEKAGQRSIDYYFHYRLAELSRNVMFVNFINTYYDVIDELTSQTTKKGSRREEIYREHLAIVAALVKRDKKRAKEAIVNHLNIVLQNAKSFYEG</sequence>
<dbReference type="SUPFAM" id="SSF46785">
    <property type="entry name" value="Winged helix' DNA-binding domain"/>
    <property type="match status" value="1"/>
</dbReference>
<feature type="domain" description="HTH gntR-type" evidence="4">
    <location>
        <begin position="9"/>
        <end position="77"/>
    </location>
</feature>
<dbReference type="SUPFAM" id="SSF48008">
    <property type="entry name" value="GntR ligand-binding domain-like"/>
    <property type="match status" value="1"/>
</dbReference>
<evidence type="ECO:0000256" key="2">
    <source>
        <dbReference type="ARBA" id="ARBA00023125"/>
    </source>
</evidence>
<keyword evidence="3" id="KW-0804">Transcription</keyword>
<dbReference type="PROSITE" id="PS50949">
    <property type="entry name" value="HTH_GNTR"/>
    <property type="match status" value="1"/>
</dbReference>
<dbReference type="Gene3D" id="1.10.10.10">
    <property type="entry name" value="Winged helix-like DNA-binding domain superfamily/Winged helix DNA-binding domain"/>
    <property type="match status" value="1"/>
</dbReference>
<dbReference type="PANTHER" id="PTHR43537">
    <property type="entry name" value="TRANSCRIPTIONAL REGULATOR, GNTR FAMILY"/>
    <property type="match status" value="1"/>
</dbReference>
<dbReference type="CDD" id="cd07377">
    <property type="entry name" value="WHTH_GntR"/>
    <property type="match status" value="1"/>
</dbReference>
<evidence type="ECO:0000256" key="3">
    <source>
        <dbReference type="ARBA" id="ARBA00023163"/>
    </source>
</evidence>
<dbReference type="EMBL" id="FOWD01000012">
    <property type="protein sequence ID" value="SFO18395.1"/>
    <property type="molecule type" value="Genomic_DNA"/>
</dbReference>
<evidence type="ECO:0000313" key="5">
    <source>
        <dbReference type="EMBL" id="SFO18395.1"/>
    </source>
</evidence>
<dbReference type="InterPro" id="IPR011711">
    <property type="entry name" value="GntR_C"/>
</dbReference>
<proteinExistence type="predicted"/>
<reference evidence="5 6" key="1">
    <citation type="submission" date="2016-10" db="EMBL/GenBank/DDBJ databases">
        <authorList>
            <person name="de Groot N.N."/>
        </authorList>
    </citation>
    <scope>NUCLEOTIDE SEQUENCE [LARGE SCALE GENOMIC DNA]</scope>
    <source>
        <strain evidence="5 6">DSM 1283</strain>
    </source>
</reference>
<gene>
    <name evidence="5" type="ORF">SAMN04489757_11219</name>
</gene>
<evidence type="ECO:0000256" key="1">
    <source>
        <dbReference type="ARBA" id="ARBA00023015"/>
    </source>
</evidence>
<dbReference type="Gene3D" id="1.20.120.530">
    <property type="entry name" value="GntR ligand-binding domain-like"/>
    <property type="match status" value="1"/>
</dbReference>
<dbReference type="GO" id="GO:0003677">
    <property type="term" value="F:DNA binding"/>
    <property type="evidence" value="ECO:0007669"/>
    <property type="project" value="UniProtKB-KW"/>
</dbReference>
<keyword evidence="2" id="KW-0238">DNA-binding</keyword>
<dbReference type="AlphaFoldDB" id="A0A1I5F3R4"/>
<dbReference type="OrthoDB" id="9813468at2"/>
<name>A0A1I5F3R4_9FIRM</name>
<dbReference type="SMART" id="SM00895">
    <property type="entry name" value="FCD"/>
    <property type="match status" value="1"/>
</dbReference>
<keyword evidence="1" id="KW-0805">Transcription regulation</keyword>
<dbReference type="InterPro" id="IPR000524">
    <property type="entry name" value="Tscrpt_reg_HTH_GntR"/>
</dbReference>
<evidence type="ECO:0000259" key="4">
    <source>
        <dbReference type="PROSITE" id="PS50949"/>
    </source>
</evidence>
<evidence type="ECO:0000313" key="6">
    <source>
        <dbReference type="Proteomes" id="UP000198806"/>
    </source>
</evidence>
<dbReference type="Pfam" id="PF00392">
    <property type="entry name" value="GntR"/>
    <property type="match status" value="1"/>
</dbReference>
<dbReference type="SMART" id="SM00345">
    <property type="entry name" value="HTH_GNTR"/>
    <property type="match status" value="1"/>
</dbReference>
<protein>
    <submittedName>
        <fullName evidence="5">GntR family transcriptional regulator, transcriptional repressor for pyruvate dehydrogenase complex</fullName>
    </submittedName>
</protein>
<keyword evidence="6" id="KW-1185">Reference proteome</keyword>
<accession>A0A1I5F3R4</accession>
<dbReference type="InterPro" id="IPR036390">
    <property type="entry name" value="WH_DNA-bd_sf"/>
</dbReference>
<dbReference type="Pfam" id="PF07729">
    <property type="entry name" value="FCD"/>
    <property type="match status" value="1"/>
</dbReference>
<dbReference type="RefSeq" id="WP_091686090.1">
    <property type="nucleotide sequence ID" value="NZ_BAABFM010000014.1"/>
</dbReference>
<dbReference type="InterPro" id="IPR008920">
    <property type="entry name" value="TF_FadR/GntR_C"/>
</dbReference>
<organism evidence="5 6">
    <name type="scientific">Anaerocolumna aminovalerica</name>
    <dbReference type="NCBI Taxonomy" id="1527"/>
    <lineage>
        <taxon>Bacteria</taxon>
        <taxon>Bacillati</taxon>
        <taxon>Bacillota</taxon>
        <taxon>Clostridia</taxon>
        <taxon>Lachnospirales</taxon>
        <taxon>Lachnospiraceae</taxon>
        <taxon>Anaerocolumna</taxon>
    </lineage>
</organism>
<dbReference type="Proteomes" id="UP000198806">
    <property type="component" value="Unassembled WGS sequence"/>
</dbReference>
<dbReference type="PRINTS" id="PR00035">
    <property type="entry name" value="HTHGNTR"/>
</dbReference>
<dbReference type="InterPro" id="IPR036388">
    <property type="entry name" value="WH-like_DNA-bd_sf"/>
</dbReference>